<dbReference type="Proteomes" id="UP000011960">
    <property type="component" value="Unassembled WGS sequence"/>
</dbReference>
<name>M7CR02_9GAMM</name>
<dbReference type="InterPro" id="IPR016053">
    <property type="entry name" value="Haem_Oase-like"/>
</dbReference>
<dbReference type="OrthoDB" id="114943at2"/>
<protein>
    <submittedName>
        <fullName evidence="1">Heme oxygenase-like protein</fullName>
    </submittedName>
</protein>
<proteinExistence type="predicted"/>
<keyword evidence="2" id="KW-1185">Reference proteome</keyword>
<evidence type="ECO:0000313" key="1">
    <source>
        <dbReference type="EMBL" id="EMP54515.1"/>
    </source>
</evidence>
<accession>M7CR02</accession>
<dbReference type="EMBL" id="APAT01000022">
    <property type="protein sequence ID" value="EMP54515.1"/>
    <property type="molecule type" value="Genomic_DNA"/>
</dbReference>
<evidence type="ECO:0000313" key="2">
    <source>
        <dbReference type="Proteomes" id="UP000011960"/>
    </source>
</evidence>
<dbReference type="SUPFAM" id="SSF48613">
    <property type="entry name" value="Heme oxygenase-like"/>
    <property type="match status" value="1"/>
</dbReference>
<dbReference type="STRING" id="1288826.MSNKSG1_14437"/>
<dbReference type="InterPro" id="IPR016084">
    <property type="entry name" value="Haem_Oase-like_multi-hlx"/>
</dbReference>
<comment type="caution">
    <text evidence="1">The sequence shown here is derived from an EMBL/GenBank/DDBJ whole genome shotgun (WGS) entry which is preliminary data.</text>
</comment>
<gene>
    <name evidence="1" type="ORF">MSNKSG1_14437</name>
</gene>
<dbReference type="RefSeq" id="WP_008940014.1">
    <property type="nucleotide sequence ID" value="NZ_APAT01000022.1"/>
</dbReference>
<sequence length="204" mass="23335">MTTLKMQSSSLRQQLRATTHDAHVRLNRHPLLKNITRASLDQEHYTLILLAYWRYYRIAEAMIKRSLAEGLANFDYTLRYKTDWLAQDLASFGVCPQAHDRGRFAIVLASPNSLSEIVGMMYPLEGSTLGGQVISKHLRRNLGLTPDHGARFFHGYGDDTESFWSAFIEFAEASLTTPETRLQACRYARYLFESLEAFLDVHVS</sequence>
<dbReference type="Pfam" id="PF01126">
    <property type="entry name" value="Heme_oxygenase"/>
    <property type="match status" value="1"/>
</dbReference>
<dbReference type="GO" id="GO:0006788">
    <property type="term" value="P:heme oxidation"/>
    <property type="evidence" value="ECO:0007669"/>
    <property type="project" value="InterPro"/>
</dbReference>
<organism evidence="1 2">
    <name type="scientific">Marinobacter santoriniensis NKSG1</name>
    <dbReference type="NCBI Taxonomy" id="1288826"/>
    <lineage>
        <taxon>Bacteria</taxon>
        <taxon>Pseudomonadati</taxon>
        <taxon>Pseudomonadota</taxon>
        <taxon>Gammaproteobacteria</taxon>
        <taxon>Pseudomonadales</taxon>
        <taxon>Marinobacteraceae</taxon>
        <taxon>Marinobacter</taxon>
    </lineage>
</organism>
<dbReference type="GO" id="GO:0004392">
    <property type="term" value="F:heme oxygenase (decyclizing) activity"/>
    <property type="evidence" value="ECO:0007669"/>
    <property type="project" value="InterPro"/>
</dbReference>
<reference evidence="1 2" key="1">
    <citation type="journal article" date="2013" name="Genome Announc.">
        <title>Genome Sequence of Hydrothermal Arsenic-Respiring Bacterium Marinobacter santoriniensis NKSG1T.</title>
        <authorList>
            <person name="Handley K.M."/>
            <person name="Upton M."/>
            <person name="Beatson S.A."/>
            <person name="Hery M."/>
            <person name="Lloyd J.R."/>
        </authorList>
    </citation>
    <scope>NUCLEOTIDE SEQUENCE [LARGE SCALE GENOMIC DNA]</scope>
    <source>
        <strain evidence="1 2">NKSG1</strain>
    </source>
</reference>
<dbReference type="AlphaFoldDB" id="M7CR02"/>
<dbReference type="CDD" id="cd19166">
    <property type="entry name" value="HemeO-bac"/>
    <property type="match status" value="1"/>
</dbReference>
<dbReference type="eggNOG" id="COG3230">
    <property type="taxonomic scope" value="Bacteria"/>
</dbReference>
<dbReference type="Gene3D" id="1.20.910.10">
    <property type="entry name" value="Heme oxygenase-like"/>
    <property type="match status" value="1"/>
</dbReference>